<dbReference type="Proteomes" id="UP001589628">
    <property type="component" value="Unassembled WGS sequence"/>
</dbReference>
<comment type="caution">
    <text evidence="2">The sequence shown here is derived from an EMBL/GenBank/DDBJ whole genome shotgun (WGS) entry which is preliminary data.</text>
</comment>
<dbReference type="SUPFAM" id="SSF75169">
    <property type="entry name" value="DsrEFH-like"/>
    <property type="match status" value="1"/>
</dbReference>
<name>A0ABV5Z6K4_9GAMM</name>
<dbReference type="Gene3D" id="3.40.1260.10">
    <property type="entry name" value="DsrEFH-like"/>
    <property type="match status" value="1"/>
</dbReference>
<organism evidence="2 3">
    <name type="scientific">Balneatrix alpica</name>
    <dbReference type="NCBI Taxonomy" id="75684"/>
    <lineage>
        <taxon>Bacteria</taxon>
        <taxon>Pseudomonadati</taxon>
        <taxon>Pseudomonadota</taxon>
        <taxon>Gammaproteobacteria</taxon>
        <taxon>Oceanospirillales</taxon>
        <taxon>Balneatrichaceae</taxon>
        <taxon>Balneatrix</taxon>
    </lineage>
</organism>
<dbReference type="RefSeq" id="WP_027313462.1">
    <property type="nucleotide sequence ID" value="NZ_JAUESS010000002.1"/>
</dbReference>
<comment type="similarity">
    <text evidence="1">Belongs to the DsrF/TusC family.</text>
</comment>
<evidence type="ECO:0000313" key="2">
    <source>
        <dbReference type="EMBL" id="MFB9884903.1"/>
    </source>
</evidence>
<evidence type="ECO:0000256" key="1">
    <source>
        <dbReference type="ARBA" id="ARBA00005996"/>
    </source>
</evidence>
<gene>
    <name evidence="2" type="primary">tusC</name>
    <name evidence="2" type="ORF">ACFFLH_00545</name>
</gene>
<reference evidence="2 3" key="1">
    <citation type="submission" date="2024-09" db="EMBL/GenBank/DDBJ databases">
        <authorList>
            <person name="Sun Q."/>
            <person name="Mori K."/>
        </authorList>
    </citation>
    <scope>NUCLEOTIDE SEQUENCE [LARGE SCALE GENOMIC DNA]</scope>
    <source>
        <strain evidence="2 3">ATCC 51285</strain>
    </source>
</reference>
<accession>A0ABV5Z6K4</accession>
<sequence>MFAIVIRHSPYSSQLAREGLEAALACAAFGQDVRLYFLDEGVWAALAQQQGQLNNRKDLGKMLGALSLYDIEHAYVDLDSLQRRGLSLSDIHTELQVVESSHWQQQLRQATHVLSF</sequence>
<dbReference type="NCBIfam" id="TIGR03010">
    <property type="entry name" value="sulf_tusC_dsrF"/>
    <property type="match status" value="1"/>
</dbReference>
<keyword evidence="3" id="KW-1185">Reference proteome</keyword>
<evidence type="ECO:0000313" key="3">
    <source>
        <dbReference type="Proteomes" id="UP001589628"/>
    </source>
</evidence>
<dbReference type="InterPro" id="IPR003787">
    <property type="entry name" value="Sulphur_relay_DsrE/F-like"/>
</dbReference>
<dbReference type="PANTHER" id="PTHR38780:SF1">
    <property type="entry name" value="PROTEIN TUSC"/>
    <property type="match status" value="1"/>
</dbReference>
<proteinExistence type="inferred from homology"/>
<dbReference type="Pfam" id="PF02635">
    <property type="entry name" value="DsrE"/>
    <property type="match status" value="1"/>
</dbReference>
<dbReference type="NCBIfam" id="NF001238">
    <property type="entry name" value="PRK00211.1"/>
    <property type="match status" value="1"/>
</dbReference>
<dbReference type="EMBL" id="JBHLZN010000001">
    <property type="protein sequence ID" value="MFB9884903.1"/>
    <property type="molecule type" value="Genomic_DNA"/>
</dbReference>
<dbReference type="InterPro" id="IPR017462">
    <property type="entry name" value="Sulphur_relay_TusC/DsrF"/>
</dbReference>
<protein>
    <submittedName>
        <fullName evidence="2">Sulfurtransferase complex subunit TusC</fullName>
    </submittedName>
</protein>
<dbReference type="InterPro" id="IPR027396">
    <property type="entry name" value="DsrEFH-like"/>
</dbReference>
<dbReference type="PANTHER" id="PTHR38780">
    <property type="entry name" value="PROTEIN TUSC"/>
    <property type="match status" value="1"/>
</dbReference>